<evidence type="ECO:0000256" key="1">
    <source>
        <dbReference type="ARBA" id="ARBA00022598"/>
    </source>
</evidence>
<dbReference type="Proteomes" id="UP001596071">
    <property type="component" value="Unassembled WGS sequence"/>
</dbReference>
<evidence type="ECO:0000313" key="6">
    <source>
        <dbReference type="Proteomes" id="UP001596071"/>
    </source>
</evidence>
<feature type="domain" description="Bacillithiol biosynthesis BshC N-terminal Rossmann-like" evidence="3">
    <location>
        <begin position="1"/>
        <end position="376"/>
    </location>
</feature>
<comment type="function">
    <text evidence="2">Involved in bacillithiol (BSH) biosynthesis. May catalyze the last step of the pathway, the addition of cysteine to glucosamine malate (GlcN-Mal) to generate BSH.</text>
</comment>
<evidence type="ECO:0000259" key="4">
    <source>
        <dbReference type="Pfam" id="PF24850"/>
    </source>
</evidence>
<dbReference type="InterPro" id="IPR055399">
    <property type="entry name" value="CC_BshC"/>
</dbReference>
<feature type="coiled-coil region" evidence="2">
    <location>
        <begin position="418"/>
        <end position="468"/>
    </location>
</feature>
<dbReference type="InterPro" id="IPR055398">
    <property type="entry name" value="Rossmann-like_BshC"/>
</dbReference>
<evidence type="ECO:0000259" key="3">
    <source>
        <dbReference type="Pfam" id="PF10079"/>
    </source>
</evidence>
<keyword evidence="1 2" id="KW-0436">Ligase</keyword>
<sequence>MEIKSVELQNGNKLMQAYNHDEQFIHSFFDYRNESRSYPERLSELSGRPFFRKELSSIIRDFMEPFGISEKASEHLGELSENGVVVIGGQQAGILTGPLYSVHKAITVILLAEEKRKELGVPVIPVFWVAGEDHDLNEINHVYTEALGGMTKHKYPEKFILKLMASDATYSHHEMTAFVEGIFRQFGETEHTRALMEEALTAVEMEKTFTGFFVRLMNGLFHEQGLLFIDSAYKPLREFEKNHFAQFITKSGELAGLIVEKEEQFSESGFGKPIEAEHEAAHLFYVHETGRVLLSKKDGAFVNDSTGIRFTSEEMLKIAAEEPWLLSNNVATRPIMQDLVFPVVAFVGGPGEIAYWALLKEAFHLFGIRMPIIVPRVSMTLVSNRAKQAMESTSLTLEDVLAGNVHDTRERFIDSLQNERFEKLLAETESQLKGKYEELAEGSSTAMRQLLEKNLKFHEKQLEYIRRKAEEELLIQHETALRKYSILENELLPEGSLQERIFTPYFFMNQYGPGLVQDLLRQPIKMDGTHQVIYL</sequence>
<dbReference type="EMBL" id="JBHSNP010000011">
    <property type="protein sequence ID" value="MFC5602972.1"/>
    <property type="molecule type" value="Genomic_DNA"/>
</dbReference>
<dbReference type="Pfam" id="PF24850">
    <property type="entry name" value="CC_BshC"/>
    <property type="match status" value="1"/>
</dbReference>
<dbReference type="Pfam" id="PF10079">
    <property type="entry name" value="Rossmann-like_BshC"/>
    <property type="match status" value="1"/>
</dbReference>
<reference evidence="6" key="1">
    <citation type="journal article" date="2019" name="Int. J. Syst. Evol. Microbiol.">
        <title>The Global Catalogue of Microorganisms (GCM) 10K type strain sequencing project: providing services to taxonomists for standard genome sequencing and annotation.</title>
        <authorList>
            <consortium name="The Broad Institute Genomics Platform"/>
            <consortium name="The Broad Institute Genome Sequencing Center for Infectious Disease"/>
            <person name="Wu L."/>
            <person name="Ma J."/>
        </authorList>
    </citation>
    <scope>NUCLEOTIDE SEQUENCE [LARGE SCALE GENOMIC DNA]</scope>
    <source>
        <strain evidence="6">KACC 11299</strain>
    </source>
</reference>
<dbReference type="EC" id="6.-.-.-" evidence="2"/>
<dbReference type="InterPro" id="IPR011199">
    <property type="entry name" value="Bacillithiol_biosynth_BshC"/>
</dbReference>
<dbReference type="RefSeq" id="WP_381443235.1">
    <property type="nucleotide sequence ID" value="NZ_JBHSNP010000011.1"/>
</dbReference>
<feature type="domain" description="Bacillithiol biosynthesis BshC C-terminal coiled-coil" evidence="4">
    <location>
        <begin position="379"/>
        <end position="535"/>
    </location>
</feature>
<dbReference type="NCBIfam" id="TIGR03998">
    <property type="entry name" value="thiol_BshC"/>
    <property type="match status" value="1"/>
</dbReference>
<name>A0ABW0TW59_9BACL</name>
<evidence type="ECO:0000256" key="2">
    <source>
        <dbReference type="HAMAP-Rule" id="MF_01867"/>
    </source>
</evidence>
<gene>
    <name evidence="2 5" type="primary">bshC</name>
    <name evidence="5" type="ORF">ACFPTP_07030</name>
</gene>
<comment type="caution">
    <text evidence="5">The sequence shown here is derived from an EMBL/GenBank/DDBJ whole genome shotgun (WGS) entry which is preliminary data.</text>
</comment>
<accession>A0ABW0TW59</accession>
<keyword evidence="2" id="KW-0175">Coiled coil</keyword>
<proteinExistence type="inferred from homology"/>
<protein>
    <recommendedName>
        <fullName evidence="2">Putative cysteine ligase BshC</fullName>
        <ecNumber evidence="2">6.-.-.-</ecNumber>
    </recommendedName>
</protein>
<organism evidence="5 6">
    <name type="scientific">Sporosarcina koreensis</name>
    <dbReference type="NCBI Taxonomy" id="334735"/>
    <lineage>
        <taxon>Bacteria</taxon>
        <taxon>Bacillati</taxon>
        <taxon>Bacillota</taxon>
        <taxon>Bacilli</taxon>
        <taxon>Bacillales</taxon>
        <taxon>Caryophanaceae</taxon>
        <taxon>Sporosarcina</taxon>
    </lineage>
</organism>
<keyword evidence="6" id="KW-1185">Reference proteome</keyword>
<dbReference type="PIRSF" id="PIRSF012535">
    <property type="entry name" value="UCP012535"/>
    <property type="match status" value="1"/>
</dbReference>
<comment type="similarity">
    <text evidence="2">Belongs to the BshC family.</text>
</comment>
<evidence type="ECO:0000313" key="5">
    <source>
        <dbReference type="EMBL" id="MFC5602972.1"/>
    </source>
</evidence>
<dbReference type="HAMAP" id="MF_01867">
    <property type="entry name" value="BshC"/>
    <property type="match status" value="1"/>
</dbReference>